<feature type="transmembrane region" description="Helical" evidence="1">
    <location>
        <begin position="132"/>
        <end position="151"/>
    </location>
</feature>
<protein>
    <submittedName>
        <fullName evidence="2">Putative membrane protein</fullName>
    </submittedName>
</protein>
<feature type="transmembrane region" description="Helical" evidence="1">
    <location>
        <begin position="442"/>
        <end position="461"/>
    </location>
</feature>
<dbReference type="OrthoDB" id="5240834at2"/>
<name>A0A326TZN8_THEHA</name>
<feature type="transmembrane region" description="Helical" evidence="1">
    <location>
        <begin position="105"/>
        <end position="125"/>
    </location>
</feature>
<keyword evidence="1" id="KW-0472">Membrane</keyword>
<keyword evidence="3" id="KW-1185">Reference proteome</keyword>
<feature type="transmembrane region" description="Helical" evidence="1">
    <location>
        <begin position="181"/>
        <end position="209"/>
    </location>
</feature>
<feature type="transmembrane region" description="Helical" evidence="1">
    <location>
        <begin position="157"/>
        <end position="174"/>
    </location>
</feature>
<dbReference type="InterPro" id="IPR018650">
    <property type="entry name" value="STSV1_Orf64"/>
</dbReference>
<feature type="transmembrane region" description="Helical" evidence="1">
    <location>
        <begin position="16"/>
        <end position="34"/>
    </location>
</feature>
<proteinExistence type="predicted"/>
<comment type="caution">
    <text evidence="2">The sequence shown here is derived from an EMBL/GenBank/DDBJ whole genome shotgun (WGS) entry which is preliminary data.</text>
</comment>
<feature type="transmembrane region" description="Helical" evidence="1">
    <location>
        <begin position="215"/>
        <end position="235"/>
    </location>
</feature>
<reference evidence="2 3" key="1">
    <citation type="submission" date="2018-06" db="EMBL/GenBank/DDBJ databases">
        <title>Genomic Encyclopedia of Archaeal and Bacterial Type Strains, Phase II (KMG-II): from individual species to whole genera.</title>
        <authorList>
            <person name="Goeker M."/>
        </authorList>
    </citation>
    <scope>NUCLEOTIDE SEQUENCE [LARGE SCALE GENOMIC DNA]</scope>
    <source>
        <strain evidence="2 3">ATCC BAA-1881</strain>
    </source>
</reference>
<dbReference type="Proteomes" id="UP000248806">
    <property type="component" value="Unassembled WGS sequence"/>
</dbReference>
<sequence>MKRFSFSFLQKHQTRLAFLLACLAIVVYFGWINYESILRYTTFRATAFDLGNMDQVVWNTLHGRPFQWTNQGVDWFGPPLRLAQHVEPILLPISLLYLIWADPRMLLTLQTAMLALGALPVYALTRYFIPRFPYLATGMAIGYLFSPALIGVNIFDFHPVALVAPFMLFAAWALTKRRFVLFILFCVLAASCKEEIPAVVGLFGLLVMWKYKRPRLGLALFVGGIAWSAGAFLLMKQLYPGNQGNNFWYRYVELGDTPGDAIKNILRHPMILFTFFVTLDRLFYLVGLFRSGGFFGLLAIEWLLPALPDLAINLLNTNSPQLYSGIYHYNAPIIPFVTLATIHGLARFVAWWQVRHGETVEPIPLIVGDTAQAQRSSWPGFVVKPIKGIQLALTRAARNLWSTRPVTMVRPGVLAIVEEGALRRKSFHERMTDLSRVITPTVMQWVICGLVVLMVLLNNFIMYPKYNWLLADHTPGTREQRIEELLTMIPDTASVSASATLNPHLTRRQYVTVFPFITYLTLDGNMHTVEYVIVDVRNIVPADMRGSTFEMLNQIRETHLFCTIKQTDGVILLARNDVSCPANPEPGGK</sequence>
<keyword evidence="1" id="KW-1133">Transmembrane helix</keyword>
<dbReference type="AlphaFoldDB" id="A0A326TZN8"/>
<evidence type="ECO:0000256" key="1">
    <source>
        <dbReference type="SAM" id="Phobius"/>
    </source>
</evidence>
<accession>A0A326TZN8</accession>
<organism evidence="2 3">
    <name type="scientific">Thermosporothrix hazakensis</name>
    <dbReference type="NCBI Taxonomy" id="644383"/>
    <lineage>
        <taxon>Bacteria</taxon>
        <taxon>Bacillati</taxon>
        <taxon>Chloroflexota</taxon>
        <taxon>Ktedonobacteria</taxon>
        <taxon>Ktedonobacterales</taxon>
        <taxon>Thermosporotrichaceae</taxon>
        <taxon>Thermosporothrix</taxon>
    </lineage>
</organism>
<gene>
    <name evidence="2" type="ORF">EI42_05195</name>
</gene>
<dbReference type="Pfam" id="PF09852">
    <property type="entry name" value="DUF2079"/>
    <property type="match status" value="2"/>
</dbReference>
<evidence type="ECO:0000313" key="2">
    <source>
        <dbReference type="EMBL" id="PZW22983.1"/>
    </source>
</evidence>
<keyword evidence="1" id="KW-0812">Transmembrane</keyword>
<evidence type="ECO:0000313" key="3">
    <source>
        <dbReference type="Proteomes" id="UP000248806"/>
    </source>
</evidence>
<dbReference type="RefSeq" id="WP_111325476.1">
    <property type="nucleotide sequence ID" value="NZ_BIFX01000001.1"/>
</dbReference>
<feature type="transmembrane region" description="Helical" evidence="1">
    <location>
        <begin position="327"/>
        <end position="346"/>
    </location>
</feature>
<dbReference type="EMBL" id="QKUF01000028">
    <property type="protein sequence ID" value="PZW22983.1"/>
    <property type="molecule type" value="Genomic_DNA"/>
</dbReference>